<dbReference type="Pfam" id="PF00106">
    <property type="entry name" value="adh_short"/>
    <property type="match status" value="1"/>
</dbReference>
<dbReference type="STRING" id="869212.Turpa_2620"/>
<dbReference type="GO" id="GO:0016020">
    <property type="term" value="C:membrane"/>
    <property type="evidence" value="ECO:0007669"/>
    <property type="project" value="TreeGrafter"/>
</dbReference>
<dbReference type="PRINTS" id="PR00081">
    <property type="entry name" value="GDHRDH"/>
</dbReference>
<dbReference type="GO" id="GO:0016491">
    <property type="term" value="F:oxidoreductase activity"/>
    <property type="evidence" value="ECO:0007669"/>
    <property type="project" value="UniProtKB-KW"/>
</dbReference>
<dbReference type="InterPro" id="IPR002347">
    <property type="entry name" value="SDR_fam"/>
</dbReference>
<keyword evidence="5" id="KW-1185">Reference proteome</keyword>
<reference evidence="4 5" key="1">
    <citation type="submission" date="2012-06" db="EMBL/GenBank/DDBJ databases">
        <title>The complete chromosome of genome of Turneriella parva DSM 21527.</title>
        <authorList>
            <consortium name="US DOE Joint Genome Institute (JGI-PGF)"/>
            <person name="Lucas S."/>
            <person name="Han J."/>
            <person name="Lapidus A."/>
            <person name="Bruce D."/>
            <person name="Goodwin L."/>
            <person name="Pitluck S."/>
            <person name="Peters L."/>
            <person name="Kyrpides N."/>
            <person name="Mavromatis K."/>
            <person name="Ivanova N."/>
            <person name="Mikhailova N."/>
            <person name="Chertkov O."/>
            <person name="Detter J.C."/>
            <person name="Tapia R."/>
            <person name="Han C."/>
            <person name="Land M."/>
            <person name="Hauser L."/>
            <person name="Markowitz V."/>
            <person name="Cheng J.-F."/>
            <person name="Hugenholtz P."/>
            <person name="Woyke T."/>
            <person name="Wu D."/>
            <person name="Gronow S."/>
            <person name="Wellnitz S."/>
            <person name="Brambilla E."/>
            <person name="Klenk H.-P."/>
            <person name="Eisen J.A."/>
        </authorList>
    </citation>
    <scope>NUCLEOTIDE SEQUENCE [LARGE SCALE GENOMIC DNA]</scope>
    <source>
        <strain evidence="5">ATCC BAA-1111 / DSM 21527 / NCTC 11395 / H</strain>
    </source>
</reference>
<dbReference type="RefSeq" id="WP_014803765.1">
    <property type="nucleotide sequence ID" value="NC_018020.1"/>
</dbReference>
<dbReference type="PRINTS" id="PR00080">
    <property type="entry name" value="SDRFAMILY"/>
</dbReference>
<dbReference type="SUPFAM" id="SSF51735">
    <property type="entry name" value="NAD(P)-binding Rossmann-fold domains"/>
    <property type="match status" value="1"/>
</dbReference>
<dbReference type="InterPro" id="IPR036291">
    <property type="entry name" value="NAD(P)-bd_dom_sf"/>
</dbReference>
<keyword evidence="2" id="KW-0560">Oxidoreductase</keyword>
<evidence type="ECO:0000313" key="4">
    <source>
        <dbReference type="EMBL" id="AFM13260.1"/>
    </source>
</evidence>
<comment type="similarity">
    <text evidence="1 3">Belongs to the short-chain dehydrogenases/reductases (SDR) family.</text>
</comment>
<evidence type="ECO:0000313" key="5">
    <source>
        <dbReference type="Proteomes" id="UP000006048"/>
    </source>
</evidence>
<gene>
    <name evidence="4" type="ordered locus">Turpa_2620</name>
</gene>
<evidence type="ECO:0000256" key="3">
    <source>
        <dbReference type="RuleBase" id="RU000363"/>
    </source>
</evidence>
<evidence type="ECO:0000256" key="1">
    <source>
        <dbReference type="ARBA" id="ARBA00006484"/>
    </source>
</evidence>
<protein>
    <submittedName>
        <fullName evidence="4">Short-chain dehydrogenase/reductase SDR</fullName>
    </submittedName>
</protein>
<organism evidence="4 5">
    <name type="scientific">Turneriella parva (strain ATCC BAA-1111 / DSM 21527 / NCTC 11395 / H)</name>
    <name type="common">Leptospira parva</name>
    <dbReference type="NCBI Taxonomy" id="869212"/>
    <lineage>
        <taxon>Bacteria</taxon>
        <taxon>Pseudomonadati</taxon>
        <taxon>Spirochaetota</taxon>
        <taxon>Spirochaetia</taxon>
        <taxon>Leptospirales</taxon>
        <taxon>Leptospiraceae</taxon>
        <taxon>Turneriella</taxon>
    </lineage>
</organism>
<dbReference type="Gene3D" id="3.40.50.720">
    <property type="entry name" value="NAD(P)-binding Rossmann-like Domain"/>
    <property type="match status" value="1"/>
</dbReference>
<dbReference type="EMBL" id="CP002959">
    <property type="protein sequence ID" value="AFM13260.1"/>
    <property type="molecule type" value="Genomic_DNA"/>
</dbReference>
<dbReference type="Proteomes" id="UP000006048">
    <property type="component" value="Chromosome"/>
</dbReference>
<dbReference type="OrthoDB" id="9808814at2"/>
<proteinExistence type="inferred from homology"/>
<sequence length="230" mass="24289">MHPQNPQAVRHPWRTAIITGASSGIGEALARRLAVQGIHVVLAARRIGELRRIAMEIRSTGASATAVKLDVSQTKGLDLKLARLDKRFGGIDLVIANAGVGIGREPSWSWRAVEPALQTNFMGAIATITALLPAMIARGRGHVVAISSLAGFGALPDAAGYVSPKAGLSRFMECLTLDLQGTGVVTSTVHVGFVATPMVVMVRLLSSLPFVFKAIAARRYYKKPGVTGSD</sequence>
<dbReference type="HOGENOM" id="CLU_010194_2_1_12"/>
<dbReference type="KEGG" id="tpx:Turpa_2620"/>
<evidence type="ECO:0000256" key="2">
    <source>
        <dbReference type="ARBA" id="ARBA00023002"/>
    </source>
</evidence>
<dbReference type="AlphaFoldDB" id="I4B7K3"/>
<dbReference type="PANTHER" id="PTHR44196:SF1">
    <property type="entry name" value="DEHYDROGENASE_REDUCTASE SDR FAMILY MEMBER 7B"/>
    <property type="match status" value="1"/>
</dbReference>
<name>I4B7K3_TURPD</name>
<dbReference type="PANTHER" id="PTHR44196">
    <property type="entry name" value="DEHYDROGENASE/REDUCTASE SDR FAMILY MEMBER 7B"/>
    <property type="match status" value="1"/>
</dbReference>
<accession>I4B7K3</accession>